<dbReference type="InterPro" id="IPR001128">
    <property type="entry name" value="Cyt_P450"/>
</dbReference>
<reference evidence="7" key="1">
    <citation type="submission" date="2021-01" db="EMBL/GenBank/DDBJ databases">
        <authorList>
            <person name="Corre E."/>
            <person name="Pelletier E."/>
            <person name="Niang G."/>
            <person name="Scheremetjew M."/>
            <person name="Finn R."/>
            <person name="Kale V."/>
            <person name="Holt S."/>
            <person name="Cochrane G."/>
            <person name="Meng A."/>
            <person name="Brown T."/>
            <person name="Cohen L."/>
        </authorList>
    </citation>
    <scope>NUCLEOTIDE SEQUENCE</scope>
    <source>
        <strain evidence="7">CCMP 1866</strain>
    </source>
</reference>
<dbReference type="PRINTS" id="PR00463">
    <property type="entry name" value="EP450I"/>
</dbReference>
<comment type="similarity">
    <text evidence="1 6">Belongs to the cytochrome P450 family.</text>
</comment>
<dbReference type="EMBL" id="HBHE01000773">
    <property type="protein sequence ID" value="CAD9652938.1"/>
    <property type="molecule type" value="Transcribed_RNA"/>
</dbReference>
<protein>
    <recommendedName>
        <fullName evidence="8">Cytochrome P450</fullName>
    </recommendedName>
</protein>
<evidence type="ECO:0000256" key="2">
    <source>
        <dbReference type="ARBA" id="ARBA00022723"/>
    </source>
</evidence>
<comment type="cofactor">
    <cofactor evidence="5">
        <name>heme</name>
        <dbReference type="ChEBI" id="CHEBI:30413"/>
    </cofactor>
</comment>
<dbReference type="AlphaFoldDB" id="A0A7S2VVL8"/>
<dbReference type="SUPFAM" id="SSF48264">
    <property type="entry name" value="Cytochrome P450"/>
    <property type="match status" value="1"/>
</dbReference>
<dbReference type="InterPro" id="IPR017972">
    <property type="entry name" value="Cyt_P450_CS"/>
</dbReference>
<dbReference type="GO" id="GO:0005506">
    <property type="term" value="F:iron ion binding"/>
    <property type="evidence" value="ECO:0007669"/>
    <property type="project" value="InterPro"/>
</dbReference>
<dbReference type="GO" id="GO:0004497">
    <property type="term" value="F:monooxygenase activity"/>
    <property type="evidence" value="ECO:0007669"/>
    <property type="project" value="UniProtKB-KW"/>
</dbReference>
<name>A0A7S2VVL8_9STRA</name>
<keyword evidence="6" id="KW-0503">Monooxygenase</keyword>
<evidence type="ECO:0000256" key="5">
    <source>
        <dbReference type="PIRSR" id="PIRSR602401-1"/>
    </source>
</evidence>
<dbReference type="Pfam" id="PF00067">
    <property type="entry name" value="p450"/>
    <property type="match status" value="1"/>
</dbReference>
<keyword evidence="3 6" id="KW-0560">Oxidoreductase</keyword>
<evidence type="ECO:0000256" key="6">
    <source>
        <dbReference type="RuleBase" id="RU000461"/>
    </source>
</evidence>
<dbReference type="Gene3D" id="1.10.630.10">
    <property type="entry name" value="Cytochrome P450"/>
    <property type="match status" value="1"/>
</dbReference>
<dbReference type="PRINTS" id="PR00385">
    <property type="entry name" value="P450"/>
</dbReference>
<keyword evidence="2 5" id="KW-0479">Metal-binding</keyword>
<feature type="binding site" description="axial binding residue" evidence="5">
    <location>
        <position position="457"/>
    </location>
    <ligand>
        <name>heme</name>
        <dbReference type="ChEBI" id="CHEBI:30413"/>
    </ligand>
    <ligandPart>
        <name>Fe</name>
        <dbReference type="ChEBI" id="CHEBI:18248"/>
    </ligandPart>
</feature>
<dbReference type="InterPro" id="IPR036396">
    <property type="entry name" value="Cyt_P450_sf"/>
</dbReference>
<dbReference type="PROSITE" id="PS00086">
    <property type="entry name" value="CYTOCHROME_P450"/>
    <property type="match status" value="1"/>
</dbReference>
<evidence type="ECO:0000313" key="7">
    <source>
        <dbReference type="EMBL" id="CAD9652938.1"/>
    </source>
</evidence>
<evidence type="ECO:0008006" key="8">
    <source>
        <dbReference type="Google" id="ProtNLM"/>
    </source>
</evidence>
<evidence type="ECO:0000256" key="4">
    <source>
        <dbReference type="ARBA" id="ARBA00023004"/>
    </source>
</evidence>
<evidence type="ECO:0000256" key="1">
    <source>
        <dbReference type="ARBA" id="ARBA00010617"/>
    </source>
</evidence>
<keyword evidence="5 6" id="KW-0349">Heme</keyword>
<sequence length="509" mass="57642">MPEMNLDFDLRDPRLYLAATLFLVLLIWRRMKPYRRPKDVPGPPTKPFVGCLTLIDSNWSHLPDFLLKYNELFGKTWCAPVPDIGLLGGAFFSVVDEASVKHVLKDKFDNYEKGPNFRDALGEFLGEGIFTSDGPLWKVHRKVASHMFSRNLMRNGTLVAIKQVKCLIERLDMVAASESNNTIDMQDMFFRLTIDVFANIAFGVELNSILGKKPHPFALAFDEVQNLSQKRFKDPFWRIKRNFQMTEGERGIKKGCKTMQDFADTVIKNKRRDADSGEKMGPDLLSRFLDPKTGDRREVPSVKELRDIVMNFMIAGRDTTACALSWTFYELVKNPEVAEKVLAEIKENCGALGEKADYESVGKLNYTHAVGTEVLRLHPSVPVDIKFAKNADTMPDGTYIPRGATVCYSPYAIGRSEKVWGADAKKFRPERFIVEGGGYKDPSQYKFPTFNAGYRLCLGKDLAMLEIKLVLAMVLPRYKFEIVNGHKGGYTSTLVLPMEPGLVMRVTKQ</sequence>
<accession>A0A7S2VVL8</accession>
<dbReference type="GO" id="GO:0006629">
    <property type="term" value="P:lipid metabolic process"/>
    <property type="evidence" value="ECO:0007669"/>
    <property type="project" value="UniProtKB-ARBA"/>
</dbReference>
<organism evidence="7">
    <name type="scientific">Triparma pacifica</name>
    <dbReference type="NCBI Taxonomy" id="91992"/>
    <lineage>
        <taxon>Eukaryota</taxon>
        <taxon>Sar</taxon>
        <taxon>Stramenopiles</taxon>
        <taxon>Ochrophyta</taxon>
        <taxon>Bolidophyceae</taxon>
        <taxon>Parmales</taxon>
        <taxon>Triparmaceae</taxon>
        <taxon>Triparma</taxon>
    </lineage>
</organism>
<evidence type="ECO:0000256" key="3">
    <source>
        <dbReference type="ARBA" id="ARBA00023002"/>
    </source>
</evidence>
<gene>
    <name evidence="7" type="ORF">TPAC0785_LOCUS488</name>
</gene>
<proteinExistence type="inferred from homology"/>
<keyword evidence="4 5" id="KW-0408">Iron</keyword>
<dbReference type="InterPro" id="IPR002401">
    <property type="entry name" value="Cyt_P450_E_grp-I"/>
</dbReference>
<dbReference type="GO" id="GO:0020037">
    <property type="term" value="F:heme binding"/>
    <property type="evidence" value="ECO:0007669"/>
    <property type="project" value="InterPro"/>
</dbReference>
<dbReference type="GO" id="GO:0016705">
    <property type="term" value="F:oxidoreductase activity, acting on paired donors, with incorporation or reduction of molecular oxygen"/>
    <property type="evidence" value="ECO:0007669"/>
    <property type="project" value="InterPro"/>
</dbReference>
<dbReference type="PANTHER" id="PTHR24296">
    <property type="entry name" value="CYTOCHROME P450"/>
    <property type="match status" value="1"/>
</dbReference>